<name>L1KW12_9ACTN</name>
<dbReference type="AlphaFoldDB" id="L1KW12"/>
<accession>L1KW12</accession>
<reference evidence="2 3" key="1">
    <citation type="submission" date="2012-11" db="EMBL/GenBank/DDBJ databases">
        <authorList>
            <person name="Huguet-Tapia J.C."/>
            <person name="Durkin A.S."/>
            <person name="Pettis G.S."/>
            <person name="Badger J.H."/>
        </authorList>
    </citation>
    <scope>NUCLEOTIDE SEQUENCE [LARGE SCALE GENOMIC DNA]</scope>
    <source>
        <strain evidence="2 3">91-03</strain>
    </source>
</reference>
<gene>
    <name evidence="2" type="ORF">STRIP9103_08506</name>
</gene>
<sequence length="49" mass="5554">MQKRALRGSRGLRPWCGRKGAPTRRSPLSMQPRAPESRDCAPFQWRGCG</sequence>
<proteinExistence type="predicted"/>
<protein>
    <submittedName>
        <fullName evidence="2">Uncharacterized protein</fullName>
    </submittedName>
</protein>
<dbReference type="PATRIC" id="fig|698759.3.peg.4809"/>
<keyword evidence="3" id="KW-1185">Reference proteome</keyword>
<dbReference type="Proteomes" id="UP000010411">
    <property type="component" value="Unassembled WGS sequence"/>
</dbReference>
<comment type="caution">
    <text evidence="2">The sequence shown here is derived from an EMBL/GenBank/DDBJ whole genome shotgun (WGS) entry which is preliminary data.</text>
</comment>
<evidence type="ECO:0000313" key="2">
    <source>
        <dbReference type="EMBL" id="EKX64573.1"/>
    </source>
</evidence>
<feature type="region of interest" description="Disordered" evidence="1">
    <location>
        <begin position="1"/>
        <end position="49"/>
    </location>
</feature>
<organism evidence="2 3">
    <name type="scientific">Streptomyces ipomoeae 91-03</name>
    <dbReference type="NCBI Taxonomy" id="698759"/>
    <lineage>
        <taxon>Bacteria</taxon>
        <taxon>Bacillati</taxon>
        <taxon>Actinomycetota</taxon>
        <taxon>Actinomycetes</taxon>
        <taxon>Kitasatosporales</taxon>
        <taxon>Streptomycetaceae</taxon>
        <taxon>Streptomyces</taxon>
    </lineage>
</organism>
<evidence type="ECO:0000313" key="3">
    <source>
        <dbReference type="Proteomes" id="UP000010411"/>
    </source>
</evidence>
<evidence type="ECO:0000256" key="1">
    <source>
        <dbReference type="SAM" id="MobiDB-lite"/>
    </source>
</evidence>
<dbReference type="EMBL" id="AEJC01000366">
    <property type="protein sequence ID" value="EKX64573.1"/>
    <property type="molecule type" value="Genomic_DNA"/>
</dbReference>